<evidence type="ECO:0000313" key="1">
    <source>
        <dbReference type="EMBL" id="CAH4036731.1"/>
    </source>
</evidence>
<keyword evidence="2" id="KW-1185">Reference proteome</keyword>
<dbReference type="EMBL" id="CALOZG010000079">
    <property type="protein sequence ID" value="CAH4036731.1"/>
    <property type="molecule type" value="Genomic_DNA"/>
</dbReference>
<reference evidence="1" key="1">
    <citation type="submission" date="2022-05" db="EMBL/GenBank/DDBJ databases">
        <authorList>
            <person name="Okamura Y."/>
        </authorList>
    </citation>
    <scope>NUCLEOTIDE SEQUENCE</scope>
</reference>
<organism evidence="1 2">
    <name type="scientific">Pieris brassicae</name>
    <name type="common">White butterfly</name>
    <name type="synonym">Large white butterfly</name>
    <dbReference type="NCBI Taxonomy" id="7116"/>
    <lineage>
        <taxon>Eukaryota</taxon>
        <taxon>Metazoa</taxon>
        <taxon>Ecdysozoa</taxon>
        <taxon>Arthropoda</taxon>
        <taxon>Hexapoda</taxon>
        <taxon>Insecta</taxon>
        <taxon>Pterygota</taxon>
        <taxon>Neoptera</taxon>
        <taxon>Endopterygota</taxon>
        <taxon>Lepidoptera</taxon>
        <taxon>Glossata</taxon>
        <taxon>Ditrysia</taxon>
        <taxon>Papilionoidea</taxon>
        <taxon>Pieridae</taxon>
        <taxon>Pierinae</taxon>
        <taxon>Pieris</taxon>
    </lineage>
</organism>
<evidence type="ECO:0000313" key="2">
    <source>
        <dbReference type="Proteomes" id="UP001152562"/>
    </source>
</evidence>
<protein>
    <submittedName>
        <fullName evidence="1">Uncharacterized protein</fullName>
    </submittedName>
</protein>
<dbReference type="AlphaFoldDB" id="A0A9P0TV57"/>
<accession>A0A9P0TV57</accession>
<proteinExistence type="predicted"/>
<name>A0A9P0TV57_PIEBR</name>
<gene>
    <name evidence="1" type="ORF">PIBRA_LOCUS12491</name>
</gene>
<comment type="caution">
    <text evidence="1">The sequence shown here is derived from an EMBL/GenBank/DDBJ whole genome shotgun (WGS) entry which is preliminary data.</text>
</comment>
<dbReference type="Proteomes" id="UP001152562">
    <property type="component" value="Unassembled WGS sequence"/>
</dbReference>
<sequence length="322" mass="37058">MSKITGLNFYLIQNGNGNGKIIAVFDGDSRILPLFINVTQKLLQDHRERLKVLYEYVADKLKEDKIKVRDKRDGEEIPNIKEGDTIFMKTTRTRKAKQMPRYEKAKVVGQSKHNIVPVELNKRTTRVAAKNIKRPPQIVASTPDTREPSPHSLELRKLDQNPGIISMKFGVAVMKNSYWTVFKTVDIKTLGIQINNNIELYNKLNELITVNHFDKELVVIRVQIDTLIKTVESKFHQLLPYSMRKRAIFSPLGSLVKIITGNLDEKISKIGNREHLTEIKVSSMHKAFATLANISEIMNHNIENLHFKTTEFDKIVEKEIKF</sequence>